<dbReference type="AlphaFoldDB" id="A0AAF0BCP8"/>
<feature type="DNA-binding region" description="H-T-H motif" evidence="2">
    <location>
        <begin position="26"/>
        <end position="45"/>
    </location>
</feature>
<evidence type="ECO:0000259" key="3">
    <source>
        <dbReference type="PROSITE" id="PS50977"/>
    </source>
</evidence>
<dbReference type="SUPFAM" id="SSF46689">
    <property type="entry name" value="Homeodomain-like"/>
    <property type="match status" value="1"/>
</dbReference>
<dbReference type="RefSeq" id="WP_039417019.1">
    <property type="nucleotide sequence ID" value="NZ_CP007756.1"/>
</dbReference>
<reference evidence="4" key="1">
    <citation type="submission" date="2023-01" db="EMBL/GenBank/DDBJ databases">
        <title>Phages are important unrecognized players in the ecology of the oral pathogen Porphyromonas gingivalis.</title>
        <authorList>
            <person name="Matrishin C.B."/>
            <person name="Kauffman K.M."/>
        </authorList>
    </citation>
    <scope>NUCLEOTIDE SEQUENCE</scope>
    <source>
        <strain evidence="4">HG1691old</strain>
    </source>
</reference>
<dbReference type="SUPFAM" id="SSF48498">
    <property type="entry name" value="Tetracyclin repressor-like, C-terminal domain"/>
    <property type="match status" value="1"/>
</dbReference>
<dbReference type="InterPro" id="IPR036271">
    <property type="entry name" value="Tet_transcr_reg_TetR-rel_C_sf"/>
</dbReference>
<evidence type="ECO:0000313" key="4">
    <source>
        <dbReference type="EMBL" id="WCF98132.1"/>
    </source>
</evidence>
<dbReference type="Gene3D" id="1.10.357.10">
    <property type="entry name" value="Tetracycline Repressor, domain 2"/>
    <property type="match status" value="1"/>
</dbReference>
<dbReference type="Proteomes" id="UP001179540">
    <property type="component" value="Chromosome"/>
</dbReference>
<sequence>MRKSSKGLIILEAFKLFSCNTYEQVTYNELEKSTNLSRGALLYHFKTKEDIFKAVCDKYLIQESSIQKKIDERISPEMTLKQFIDLYIEIVREIKYSMKELGIKNINKALINITNQATYYYPNFEIDAMKWQARQIQLWNDVLKKAKKQGEIRKELDIDTLSDLFEDVYCGVSYSGIVYPEGIEIERLEKAFHFIYKAIGLCCNG</sequence>
<dbReference type="GO" id="GO:0003677">
    <property type="term" value="F:DNA binding"/>
    <property type="evidence" value="ECO:0007669"/>
    <property type="project" value="UniProtKB-UniRule"/>
</dbReference>
<organism evidence="4 5">
    <name type="scientific">Porphyromonas gingivalis</name>
    <name type="common">Bacteroides gingivalis</name>
    <dbReference type="NCBI Taxonomy" id="837"/>
    <lineage>
        <taxon>Bacteria</taxon>
        <taxon>Pseudomonadati</taxon>
        <taxon>Bacteroidota</taxon>
        <taxon>Bacteroidia</taxon>
        <taxon>Bacteroidales</taxon>
        <taxon>Porphyromonadaceae</taxon>
        <taxon>Porphyromonas</taxon>
    </lineage>
</organism>
<dbReference type="Gene3D" id="1.10.10.60">
    <property type="entry name" value="Homeodomain-like"/>
    <property type="match status" value="1"/>
</dbReference>
<gene>
    <name evidence="4" type="ORF">NY149_06275</name>
</gene>
<keyword evidence="1 2" id="KW-0238">DNA-binding</keyword>
<dbReference type="InterPro" id="IPR009057">
    <property type="entry name" value="Homeodomain-like_sf"/>
</dbReference>
<evidence type="ECO:0000256" key="2">
    <source>
        <dbReference type="PROSITE-ProRule" id="PRU00335"/>
    </source>
</evidence>
<name>A0AAF0BCP8_PORGN</name>
<accession>A0AAF0BCP8</accession>
<feature type="domain" description="HTH tetR-type" evidence="3">
    <location>
        <begin position="3"/>
        <end position="63"/>
    </location>
</feature>
<evidence type="ECO:0000256" key="1">
    <source>
        <dbReference type="ARBA" id="ARBA00023125"/>
    </source>
</evidence>
<dbReference type="PROSITE" id="PS50977">
    <property type="entry name" value="HTH_TETR_2"/>
    <property type="match status" value="1"/>
</dbReference>
<dbReference type="InterPro" id="IPR001647">
    <property type="entry name" value="HTH_TetR"/>
</dbReference>
<proteinExistence type="predicted"/>
<dbReference type="Pfam" id="PF00440">
    <property type="entry name" value="TetR_N"/>
    <property type="match status" value="1"/>
</dbReference>
<protein>
    <submittedName>
        <fullName evidence="4">TetR/AcrR family transcriptional regulator</fullName>
    </submittedName>
</protein>
<dbReference type="EMBL" id="CP116613">
    <property type="protein sequence ID" value="WCF98132.1"/>
    <property type="molecule type" value="Genomic_DNA"/>
</dbReference>
<evidence type="ECO:0000313" key="5">
    <source>
        <dbReference type="Proteomes" id="UP001179540"/>
    </source>
</evidence>